<feature type="transmembrane region" description="Helical" evidence="1">
    <location>
        <begin position="24"/>
        <end position="43"/>
    </location>
</feature>
<proteinExistence type="predicted"/>
<dbReference type="AlphaFoldDB" id="A0A6J6SZK5"/>
<keyword evidence="1" id="KW-0472">Membrane</keyword>
<sequence>MIDAETWAPAPIIAPAPMHDPLSIIALLSTVAVFIINACLVWIETSANFNALASASPLTKSREPFNKALGVPMSNQYESSIKPNTLPWAAIRPGKISRSTLITVSSGID</sequence>
<protein>
    <submittedName>
        <fullName evidence="2">Unannotated protein</fullName>
    </submittedName>
</protein>
<keyword evidence="1" id="KW-1133">Transmembrane helix</keyword>
<keyword evidence="1" id="KW-0812">Transmembrane</keyword>
<organism evidence="2">
    <name type="scientific">freshwater metagenome</name>
    <dbReference type="NCBI Taxonomy" id="449393"/>
    <lineage>
        <taxon>unclassified sequences</taxon>
        <taxon>metagenomes</taxon>
        <taxon>ecological metagenomes</taxon>
    </lineage>
</organism>
<accession>A0A6J6SZK5</accession>
<reference evidence="2" key="1">
    <citation type="submission" date="2020-05" db="EMBL/GenBank/DDBJ databases">
        <authorList>
            <person name="Chiriac C."/>
            <person name="Salcher M."/>
            <person name="Ghai R."/>
            <person name="Kavagutti S V."/>
        </authorList>
    </citation>
    <scope>NUCLEOTIDE SEQUENCE</scope>
</reference>
<gene>
    <name evidence="2" type="ORF">UFOPK2816_00238</name>
</gene>
<evidence type="ECO:0000256" key="1">
    <source>
        <dbReference type="SAM" id="Phobius"/>
    </source>
</evidence>
<dbReference type="EMBL" id="CAEZZB010000013">
    <property type="protein sequence ID" value="CAB4740290.1"/>
    <property type="molecule type" value="Genomic_DNA"/>
</dbReference>
<evidence type="ECO:0000313" key="2">
    <source>
        <dbReference type="EMBL" id="CAB4740290.1"/>
    </source>
</evidence>
<name>A0A6J6SZK5_9ZZZZ</name>